<protein>
    <submittedName>
        <fullName evidence="2">Cupin domain</fullName>
    </submittedName>
</protein>
<reference evidence="2 3" key="1">
    <citation type="submission" date="2019-06" db="EMBL/GenBank/DDBJ databases">
        <title>Sequencing the genomes of 1000 actinobacteria strains.</title>
        <authorList>
            <person name="Klenk H.-P."/>
        </authorList>
    </citation>
    <scope>NUCLEOTIDE SEQUENCE [LARGE SCALE GENOMIC DNA]</scope>
    <source>
        <strain evidence="2 3">DSM 41649</strain>
    </source>
</reference>
<accession>A0A561EQQ7</accession>
<dbReference type="AlphaFoldDB" id="A0A561EQQ7"/>
<gene>
    <name evidence="2" type="ORF">FB465_2963</name>
</gene>
<dbReference type="InterPro" id="IPR013096">
    <property type="entry name" value="Cupin_2"/>
</dbReference>
<dbReference type="PANTHER" id="PTHR36440">
    <property type="entry name" value="PUTATIVE (AFU_ORTHOLOGUE AFUA_8G07350)-RELATED"/>
    <property type="match status" value="1"/>
</dbReference>
<dbReference type="InterPro" id="IPR014710">
    <property type="entry name" value="RmlC-like_jellyroll"/>
</dbReference>
<feature type="domain" description="Cupin type-2" evidence="1">
    <location>
        <begin position="40"/>
        <end position="98"/>
    </location>
</feature>
<keyword evidence="3" id="KW-1185">Reference proteome</keyword>
<dbReference type="EMBL" id="VIVR01000001">
    <property type="protein sequence ID" value="TWE17919.1"/>
    <property type="molecule type" value="Genomic_DNA"/>
</dbReference>
<comment type="caution">
    <text evidence="2">The sequence shown here is derived from an EMBL/GenBank/DDBJ whole genome shotgun (WGS) entry which is preliminary data.</text>
</comment>
<dbReference type="RefSeq" id="WP_145790912.1">
    <property type="nucleotide sequence ID" value="NZ_BAAABR010000007.1"/>
</dbReference>
<dbReference type="Pfam" id="PF07883">
    <property type="entry name" value="Cupin_2"/>
    <property type="match status" value="1"/>
</dbReference>
<organism evidence="2 3">
    <name type="scientific">Kitasatospora atroaurantiaca</name>
    <dbReference type="NCBI Taxonomy" id="285545"/>
    <lineage>
        <taxon>Bacteria</taxon>
        <taxon>Bacillati</taxon>
        <taxon>Actinomycetota</taxon>
        <taxon>Actinomycetes</taxon>
        <taxon>Kitasatosporales</taxon>
        <taxon>Streptomycetaceae</taxon>
        <taxon>Kitasatospora</taxon>
    </lineage>
</organism>
<dbReference type="OrthoDB" id="9791637at2"/>
<dbReference type="Gene3D" id="2.60.120.10">
    <property type="entry name" value="Jelly Rolls"/>
    <property type="match status" value="1"/>
</dbReference>
<evidence type="ECO:0000313" key="3">
    <source>
        <dbReference type="Proteomes" id="UP000318416"/>
    </source>
</evidence>
<name>A0A561EQQ7_9ACTN</name>
<dbReference type="Proteomes" id="UP000318416">
    <property type="component" value="Unassembled WGS sequence"/>
</dbReference>
<dbReference type="SUPFAM" id="SSF51182">
    <property type="entry name" value="RmlC-like cupins"/>
    <property type="match status" value="1"/>
</dbReference>
<dbReference type="InterPro" id="IPR011051">
    <property type="entry name" value="RmlC_Cupin_sf"/>
</dbReference>
<proteinExistence type="predicted"/>
<evidence type="ECO:0000313" key="2">
    <source>
        <dbReference type="EMBL" id="TWE17919.1"/>
    </source>
</evidence>
<evidence type="ECO:0000259" key="1">
    <source>
        <dbReference type="Pfam" id="PF07883"/>
    </source>
</evidence>
<dbReference type="InterPro" id="IPR053146">
    <property type="entry name" value="QDO-like"/>
</dbReference>
<sequence length="158" mass="17352">MAEKTVALKQGEGRSFWVLNGLYTVKASADETGGALTVMEMTIPAGWGPPPHTHPGTESVCVLEGRIRYYINNETIEGAPGSFFHIPEGTWERFEPLETSRLLVIYAPGGYIEEFFAEAGEPATANELPTPSTEPPDYERFAEIGARHGIQMRPKPES</sequence>
<dbReference type="PANTHER" id="PTHR36440:SF1">
    <property type="entry name" value="PUTATIVE (AFU_ORTHOLOGUE AFUA_8G07350)-RELATED"/>
    <property type="match status" value="1"/>
</dbReference>